<feature type="compositionally biased region" description="Pro residues" evidence="1">
    <location>
        <begin position="686"/>
        <end position="695"/>
    </location>
</feature>
<proteinExistence type="predicted"/>
<evidence type="ECO:0000313" key="3">
    <source>
        <dbReference type="Proteomes" id="UP001239445"/>
    </source>
</evidence>
<dbReference type="InterPro" id="IPR032675">
    <property type="entry name" value="LRR_dom_sf"/>
</dbReference>
<organism evidence="2 3">
    <name type="scientific">Echria macrotheca</name>
    <dbReference type="NCBI Taxonomy" id="438768"/>
    <lineage>
        <taxon>Eukaryota</taxon>
        <taxon>Fungi</taxon>
        <taxon>Dikarya</taxon>
        <taxon>Ascomycota</taxon>
        <taxon>Pezizomycotina</taxon>
        <taxon>Sordariomycetes</taxon>
        <taxon>Sordariomycetidae</taxon>
        <taxon>Sordariales</taxon>
        <taxon>Schizotheciaceae</taxon>
        <taxon>Echria</taxon>
    </lineage>
</organism>
<dbReference type="AlphaFoldDB" id="A0AAJ0BQP2"/>
<evidence type="ECO:0000313" key="2">
    <source>
        <dbReference type="EMBL" id="KAK1761257.1"/>
    </source>
</evidence>
<keyword evidence="3" id="KW-1185">Reference proteome</keyword>
<dbReference type="Proteomes" id="UP001239445">
    <property type="component" value="Unassembled WGS sequence"/>
</dbReference>
<feature type="region of interest" description="Disordered" evidence="1">
    <location>
        <begin position="595"/>
        <end position="660"/>
    </location>
</feature>
<gene>
    <name evidence="2" type="ORF">QBC47DRAFT_456887</name>
</gene>
<feature type="compositionally biased region" description="Low complexity" evidence="1">
    <location>
        <begin position="617"/>
        <end position="630"/>
    </location>
</feature>
<sequence>MSNPPPPSYQEATGPADWLTIIAPKIPPRSYVSLCLVSKRFYRQFAPRLWNDPLAIIQVLKPNLEDYIEWYCDFVIDHLERVRLSTRSLVRSLDFRGLAQAAGDFSLDLERPTIADTFGKLTAKLPKLRCILLDNHSEVDLNALSRSNKSPGLEPLLLLSIRGCHYALDSDFFSNLYLRFRHLVYLDLSFIPEIAANKSILTTIRPQYLPHLRILKAQGQNMGDTAAGILLSALGKQLWSLDLSQNRLTDDPLRYIRLAYSRPNLDLVEAGSRFAVEGGLNGFQNPYQHSAQTTYFVKESDWSASFSHPDRYLVDAPTYAHNEDVHVVSRADGRAAIKDDSVEAIKKALIEHERRSAGAVGSSVDHINELDVCDSPNGLTHLHLNRNNISSAGVVSMFEQAGGHLESFECDSMSYTIPDGLISDFLPHQARLVGILGASHIFRPVYASNLQVLRIHHSLVTQLLSIDTDHLSVPVSTLVKSWAAETYLLPRAERAYPQAFVPDMNPRLRSLTLTGIPRRSTGPLVRKLINFLRLAAIQERAIQNSKASTRHGPQTLLGLRHIGLEFEHDPVQEIYEIENNEGSAASSQFSFFEENGGWDASADTTQPSPPQLKPPRSSSLIAAAAASSSSEPQQQPRDSESDRLVVQDMPPGVDDDSDAHLSRTFNHRTVSVWIGNTTTDTDTTGMPPPPPPPPHTTTRTTELVTTTREYTKLARNASLQYRIQPATPCHVAAGVPPGSFIFGAAWDAMLKSDRMRKPTAADLKGMVDVLGEIKRYRARTRAAAAAAAAAVSSSSSSSLGEEPQQHFHWTGTLKVSRVDSAAYYTSSKFWR</sequence>
<protein>
    <recommendedName>
        <fullName evidence="4">F-box domain-containing protein</fullName>
    </recommendedName>
</protein>
<feature type="region of interest" description="Disordered" evidence="1">
    <location>
        <begin position="678"/>
        <end position="701"/>
    </location>
</feature>
<accession>A0AAJ0BQP2</accession>
<name>A0AAJ0BQP2_9PEZI</name>
<dbReference type="Gene3D" id="3.80.10.10">
    <property type="entry name" value="Ribonuclease Inhibitor"/>
    <property type="match status" value="1"/>
</dbReference>
<dbReference type="SUPFAM" id="SSF52047">
    <property type="entry name" value="RNI-like"/>
    <property type="match status" value="1"/>
</dbReference>
<comment type="caution">
    <text evidence="2">The sequence shown here is derived from an EMBL/GenBank/DDBJ whole genome shotgun (WGS) entry which is preliminary data.</text>
</comment>
<evidence type="ECO:0008006" key="4">
    <source>
        <dbReference type="Google" id="ProtNLM"/>
    </source>
</evidence>
<evidence type="ECO:0000256" key="1">
    <source>
        <dbReference type="SAM" id="MobiDB-lite"/>
    </source>
</evidence>
<dbReference type="EMBL" id="MU839827">
    <property type="protein sequence ID" value="KAK1761257.1"/>
    <property type="molecule type" value="Genomic_DNA"/>
</dbReference>
<reference evidence="2" key="1">
    <citation type="submission" date="2023-06" db="EMBL/GenBank/DDBJ databases">
        <title>Genome-scale phylogeny and comparative genomics of the fungal order Sordariales.</title>
        <authorList>
            <consortium name="Lawrence Berkeley National Laboratory"/>
            <person name="Hensen N."/>
            <person name="Bonometti L."/>
            <person name="Westerberg I."/>
            <person name="Brannstrom I.O."/>
            <person name="Guillou S."/>
            <person name="Cros-Aarteil S."/>
            <person name="Calhoun S."/>
            <person name="Haridas S."/>
            <person name="Kuo A."/>
            <person name="Mondo S."/>
            <person name="Pangilinan J."/>
            <person name="Riley R."/>
            <person name="Labutti K."/>
            <person name="Andreopoulos B."/>
            <person name="Lipzen A."/>
            <person name="Chen C."/>
            <person name="Yanf M."/>
            <person name="Daum C."/>
            <person name="Ng V."/>
            <person name="Clum A."/>
            <person name="Steindorff A."/>
            <person name="Ohm R."/>
            <person name="Martin F."/>
            <person name="Silar P."/>
            <person name="Natvig D."/>
            <person name="Lalanne C."/>
            <person name="Gautier V."/>
            <person name="Ament-Velasquez S.L."/>
            <person name="Kruys A."/>
            <person name="Hutchinson M.I."/>
            <person name="Powell A.J."/>
            <person name="Barry K."/>
            <person name="Miller A.N."/>
            <person name="Grigoriev I.V."/>
            <person name="Debuchy R."/>
            <person name="Gladieux P."/>
            <person name="Thoren M.H."/>
            <person name="Johannesson H."/>
        </authorList>
    </citation>
    <scope>NUCLEOTIDE SEQUENCE</scope>
    <source>
        <strain evidence="2">PSN4</strain>
    </source>
</reference>